<dbReference type="EMBL" id="JADXDR010000029">
    <property type="protein sequence ID" value="KAI7844448.1"/>
    <property type="molecule type" value="Genomic_DNA"/>
</dbReference>
<keyword evidence="4" id="KW-1185">Reference proteome</keyword>
<feature type="transmembrane region" description="Helical" evidence="2">
    <location>
        <begin position="89"/>
        <end position="114"/>
    </location>
</feature>
<proteinExistence type="predicted"/>
<dbReference type="Proteomes" id="UP001205105">
    <property type="component" value="Unassembled WGS sequence"/>
</dbReference>
<feature type="compositionally biased region" description="Low complexity" evidence="1">
    <location>
        <begin position="661"/>
        <end position="676"/>
    </location>
</feature>
<feature type="transmembrane region" description="Helical" evidence="2">
    <location>
        <begin position="135"/>
        <end position="151"/>
    </location>
</feature>
<feature type="transmembrane region" description="Helical" evidence="2">
    <location>
        <begin position="187"/>
        <end position="209"/>
    </location>
</feature>
<keyword evidence="2" id="KW-1133">Transmembrane helix</keyword>
<feature type="transmembrane region" description="Helical" evidence="2">
    <location>
        <begin position="61"/>
        <end position="83"/>
    </location>
</feature>
<keyword evidence="2" id="KW-0472">Membrane</keyword>
<dbReference type="Gene3D" id="3.40.50.150">
    <property type="entry name" value="Vaccinia Virus protein VP39"/>
    <property type="match status" value="1"/>
</dbReference>
<feature type="compositionally biased region" description="Low complexity" evidence="1">
    <location>
        <begin position="27"/>
        <end position="54"/>
    </location>
</feature>
<gene>
    <name evidence="3" type="ORF">COHA_001952</name>
</gene>
<feature type="transmembrane region" description="Helical" evidence="2">
    <location>
        <begin position="221"/>
        <end position="243"/>
    </location>
</feature>
<evidence type="ECO:0000256" key="2">
    <source>
        <dbReference type="SAM" id="Phobius"/>
    </source>
</evidence>
<evidence type="ECO:0000256" key="1">
    <source>
        <dbReference type="SAM" id="MobiDB-lite"/>
    </source>
</evidence>
<feature type="transmembrane region" description="Helical" evidence="2">
    <location>
        <begin position="249"/>
        <end position="267"/>
    </location>
</feature>
<accession>A0AAD5DXM9</accession>
<organism evidence="3 4">
    <name type="scientific">Chlorella ohadii</name>
    <dbReference type="NCBI Taxonomy" id="2649997"/>
    <lineage>
        <taxon>Eukaryota</taxon>
        <taxon>Viridiplantae</taxon>
        <taxon>Chlorophyta</taxon>
        <taxon>core chlorophytes</taxon>
        <taxon>Trebouxiophyceae</taxon>
        <taxon>Chlorellales</taxon>
        <taxon>Chlorellaceae</taxon>
        <taxon>Chlorella clade</taxon>
        <taxon>Chlorella</taxon>
    </lineage>
</organism>
<sequence>MQRRKAGKKSQEADGSANKSAGKEGKPAAPAAAPAAARKAGPTPKPTAAAQPSEPSPALQAAAALVALVLLLFAHHAAVRLLAPQTGEWLASSFCSLALYALALAAAALGHAAVQACSLLPGSSSKKASAGVSHTAWWLAAGWATVIGALRPERLAGGLLLAPGLADGSGRRITDAQLTLRAMATAALAFGPLCAALGCAAGACGSCALRQAAPGSRPLLAGLPMVAGTAAAGMALGLPAAVLPLRPGSTLPPALAAAAAVMAVALAPRQAGRLGSGPVFAAAGAVATSAALIAASLRQPCTAVQRPLQGGRYTVLWRCEMAAGGQLSVVEGTLNDQYRYRLLRLDHSVMGGEYLAPPEAAGQPVYTAFYLQQAAALLNSNGNRSLHVGLGIGTAVKAMQRLGVVADTIELHPEVQHAAQQYFGLQPSLHGGRAMVGDAARLVPRLAAEAGPRYHYVLHDVFSGGGIAPPLMGRPFFRELRAVLAPGGVLAVNYFGGKGGGLKQAWCRLRLEFDSVRAFSDLEKSRLRNHVLFASDANLAAVNLTAALAAVEARSAAIQAAAAGAGSSGSTESQQAGQPLEVLDPLQLQVWRALPRQEVHLTFDRQRCQQLLEREGEPAGRSNGSSSGGSAAGSSGEDTEQRPPSLEQLAAGKQAKKKPPGKLGQAQRAKQAQQAQRGGGQRPPWVWREMKELRERHALAVGHWVAMRTGWSDAFWQD</sequence>
<dbReference type="AlphaFoldDB" id="A0AAD5DXM9"/>
<dbReference type="SUPFAM" id="SSF53335">
    <property type="entry name" value="S-adenosyl-L-methionine-dependent methyltransferases"/>
    <property type="match status" value="1"/>
</dbReference>
<keyword evidence="2" id="KW-0812">Transmembrane</keyword>
<evidence type="ECO:0008006" key="5">
    <source>
        <dbReference type="Google" id="ProtNLM"/>
    </source>
</evidence>
<feature type="region of interest" description="Disordered" evidence="1">
    <location>
        <begin position="615"/>
        <end position="684"/>
    </location>
</feature>
<reference evidence="3" key="1">
    <citation type="submission" date="2020-11" db="EMBL/GenBank/DDBJ databases">
        <title>Chlorella ohadii genome sequencing and assembly.</title>
        <authorList>
            <person name="Murik O."/>
            <person name="Treves H."/>
            <person name="Kedem I."/>
            <person name="Shotland Y."/>
            <person name="Kaplan A."/>
        </authorList>
    </citation>
    <scope>NUCLEOTIDE SEQUENCE</scope>
    <source>
        <strain evidence="3">1</strain>
    </source>
</reference>
<comment type="caution">
    <text evidence="3">The sequence shown here is derived from an EMBL/GenBank/DDBJ whole genome shotgun (WGS) entry which is preliminary data.</text>
</comment>
<protein>
    <recommendedName>
        <fullName evidence="5">Spermidine synthase</fullName>
    </recommendedName>
</protein>
<evidence type="ECO:0000313" key="4">
    <source>
        <dbReference type="Proteomes" id="UP001205105"/>
    </source>
</evidence>
<feature type="transmembrane region" description="Helical" evidence="2">
    <location>
        <begin position="279"/>
        <end position="297"/>
    </location>
</feature>
<evidence type="ECO:0000313" key="3">
    <source>
        <dbReference type="EMBL" id="KAI7844448.1"/>
    </source>
</evidence>
<dbReference type="InterPro" id="IPR029063">
    <property type="entry name" value="SAM-dependent_MTases_sf"/>
</dbReference>
<feature type="region of interest" description="Disordered" evidence="1">
    <location>
        <begin position="1"/>
        <end position="54"/>
    </location>
</feature>
<name>A0AAD5DXM9_9CHLO</name>